<dbReference type="PANTHER" id="PTHR34303">
    <property type="entry name" value="OS01G0890400 PROTEIN-RELATED"/>
    <property type="match status" value="1"/>
</dbReference>
<reference evidence="1" key="3">
    <citation type="journal article" date="2017" name="Nature">
        <title>Genome sequence of the progenitor of the wheat D genome Aegilops tauschii.</title>
        <authorList>
            <person name="Luo M.C."/>
            <person name="Gu Y.Q."/>
            <person name="Puiu D."/>
            <person name="Wang H."/>
            <person name="Twardziok S.O."/>
            <person name="Deal K.R."/>
            <person name="Huo N."/>
            <person name="Zhu T."/>
            <person name="Wang L."/>
            <person name="Wang Y."/>
            <person name="McGuire P.E."/>
            <person name="Liu S."/>
            <person name="Long H."/>
            <person name="Ramasamy R.K."/>
            <person name="Rodriguez J.C."/>
            <person name="Van S.L."/>
            <person name="Yuan L."/>
            <person name="Wang Z."/>
            <person name="Xia Z."/>
            <person name="Xiao L."/>
            <person name="Anderson O.D."/>
            <person name="Ouyang S."/>
            <person name="Liang Y."/>
            <person name="Zimin A.V."/>
            <person name="Pertea G."/>
            <person name="Qi P."/>
            <person name="Bennetzen J.L."/>
            <person name="Dai X."/>
            <person name="Dawson M.W."/>
            <person name="Muller H.G."/>
            <person name="Kugler K."/>
            <person name="Rivarola-Duarte L."/>
            <person name="Spannagl M."/>
            <person name="Mayer K.F.X."/>
            <person name="Lu F.H."/>
            <person name="Bevan M.W."/>
            <person name="Leroy P."/>
            <person name="Li P."/>
            <person name="You F.M."/>
            <person name="Sun Q."/>
            <person name="Liu Z."/>
            <person name="Lyons E."/>
            <person name="Wicker T."/>
            <person name="Salzberg S.L."/>
            <person name="Devos K.M."/>
            <person name="Dvorak J."/>
        </authorList>
    </citation>
    <scope>NUCLEOTIDE SEQUENCE [LARGE SCALE GENOMIC DNA]</scope>
    <source>
        <strain evidence="1">cv. AL8/78</strain>
    </source>
</reference>
<proteinExistence type="predicted"/>
<name>A0A453M7B1_AEGTS</name>
<dbReference type="PANTHER" id="PTHR34303:SF6">
    <property type="entry name" value="OS01G0890400 PROTEIN"/>
    <property type="match status" value="1"/>
</dbReference>
<reference evidence="1" key="5">
    <citation type="journal article" date="2021" name="G3 (Bethesda)">
        <title>Aegilops tauschii genome assembly Aet v5.0 features greater sequence contiguity and improved annotation.</title>
        <authorList>
            <person name="Wang L."/>
            <person name="Zhu T."/>
            <person name="Rodriguez J.C."/>
            <person name="Deal K.R."/>
            <person name="Dubcovsky J."/>
            <person name="McGuire P.E."/>
            <person name="Lux T."/>
            <person name="Spannagl M."/>
            <person name="Mayer K.F.X."/>
            <person name="Baldrich P."/>
            <person name="Meyers B.C."/>
            <person name="Huo N."/>
            <person name="Gu Y.Q."/>
            <person name="Zhou H."/>
            <person name="Devos K.M."/>
            <person name="Bennetzen J.L."/>
            <person name="Unver T."/>
            <person name="Budak H."/>
            <person name="Gulick P.J."/>
            <person name="Galiba G."/>
            <person name="Kalapos B."/>
            <person name="Nelson D.R."/>
            <person name="Li P."/>
            <person name="You F.M."/>
            <person name="Luo M.C."/>
            <person name="Dvorak J."/>
        </authorList>
    </citation>
    <scope>NUCLEOTIDE SEQUENCE [LARGE SCALE GENOMIC DNA]</scope>
    <source>
        <strain evidence="1">cv. AL8/78</strain>
    </source>
</reference>
<organism evidence="1 2">
    <name type="scientific">Aegilops tauschii subsp. strangulata</name>
    <name type="common">Goatgrass</name>
    <dbReference type="NCBI Taxonomy" id="200361"/>
    <lineage>
        <taxon>Eukaryota</taxon>
        <taxon>Viridiplantae</taxon>
        <taxon>Streptophyta</taxon>
        <taxon>Embryophyta</taxon>
        <taxon>Tracheophyta</taxon>
        <taxon>Spermatophyta</taxon>
        <taxon>Magnoliopsida</taxon>
        <taxon>Liliopsida</taxon>
        <taxon>Poales</taxon>
        <taxon>Poaceae</taxon>
        <taxon>BOP clade</taxon>
        <taxon>Pooideae</taxon>
        <taxon>Triticodae</taxon>
        <taxon>Triticeae</taxon>
        <taxon>Triticinae</taxon>
        <taxon>Aegilops</taxon>
    </lineage>
</organism>
<protein>
    <submittedName>
        <fullName evidence="1">Uncharacterized protein</fullName>
    </submittedName>
</protein>
<keyword evidence="2" id="KW-1185">Reference proteome</keyword>
<dbReference type="Proteomes" id="UP000015105">
    <property type="component" value="Chromosome 5D"/>
</dbReference>
<dbReference type="AlphaFoldDB" id="A0A453M7B1"/>
<dbReference type="EnsemblPlants" id="AET5Gv21078300.1">
    <property type="protein sequence ID" value="AET5Gv21078300.1"/>
    <property type="gene ID" value="AET5Gv21078300"/>
</dbReference>
<evidence type="ECO:0000313" key="2">
    <source>
        <dbReference type="Proteomes" id="UP000015105"/>
    </source>
</evidence>
<accession>A0A453M7B1</accession>
<reference evidence="2" key="2">
    <citation type="journal article" date="2017" name="Nat. Plants">
        <title>The Aegilops tauschii genome reveals multiple impacts of transposons.</title>
        <authorList>
            <person name="Zhao G."/>
            <person name="Zou C."/>
            <person name="Li K."/>
            <person name="Wang K."/>
            <person name="Li T."/>
            <person name="Gao L."/>
            <person name="Zhang X."/>
            <person name="Wang H."/>
            <person name="Yang Z."/>
            <person name="Liu X."/>
            <person name="Jiang W."/>
            <person name="Mao L."/>
            <person name="Kong X."/>
            <person name="Jiao Y."/>
            <person name="Jia J."/>
        </authorList>
    </citation>
    <scope>NUCLEOTIDE SEQUENCE [LARGE SCALE GENOMIC DNA]</scope>
    <source>
        <strain evidence="2">cv. AL8/78</strain>
    </source>
</reference>
<dbReference type="Gramene" id="AET5Gv21078300.1">
    <property type="protein sequence ID" value="AET5Gv21078300.1"/>
    <property type="gene ID" value="AET5Gv21078300"/>
</dbReference>
<reference evidence="1" key="4">
    <citation type="submission" date="2019-03" db="UniProtKB">
        <authorList>
            <consortium name="EnsemblPlants"/>
        </authorList>
    </citation>
    <scope>IDENTIFICATION</scope>
</reference>
<reference evidence="2" key="1">
    <citation type="journal article" date="2014" name="Science">
        <title>Ancient hybridizations among the ancestral genomes of bread wheat.</title>
        <authorList>
            <consortium name="International Wheat Genome Sequencing Consortium,"/>
            <person name="Marcussen T."/>
            <person name="Sandve S.R."/>
            <person name="Heier L."/>
            <person name="Spannagl M."/>
            <person name="Pfeifer M."/>
            <person name="Jakobsen K.S."/>
            <person name="Wulff B.B."/>
            <person name="Steuernagel B."/>
            <person name="Mayer K.F."/>
            <person name="Olsen O.A."/>
        </authorList>
    </citation>
    <scope>NUCLEOTIDE SEQUENCE [LARGE SCALE GENOMIC DNA]</scope>
    <source>
        <strain evidence="2">cv. AL8/78</strain>
    </source>
</reference>
<sequence length="304" mass="33601">PQSTASSHSTPPNLAGTGSFHSIAPFHSPSIQRTTIKMAYPLMPEGATALEIPTDRPAFYECFKSFGVPAAATAFRLVTPPTETSASRPERITIYMPPSPPEMVYFAKRFAYAYITPETAPCRADPGAFFRRVFRTLALDLPQSFELLPPGHGADATVRFRTPDDREAAMRRQPFELDGATVKLVREGETSNCSRARNDFIAHVALHDYPVEQRTEKEIGANCGRFGFVREIDPACFAAPDLATVRVVLQLEDPREIPRHVRIRYHGGSTSVVPVEIVRLWDHAHSSDAHGQYVPLFQAPTAAV</sequence>
<evidence type="ECO:0000313" key="1">
    <source>
        <dbReference type="EnsemblPlants" id="AET5Gv21078300.1"/>
    </source>
</evidence>